<evidence type="ECO:0000313" key="1">
    <source>
        <dbReference type="EMBL" id="KAL3603232.1"/>
    </source>
</evidence>
<dbReference type="Proteomes" id="UP000309997">
    <property type="component" value="Unassembled WGS sequence"/>
</dbReference>
<proteinExistence type="predicted"/>
<name>A0ACC4CPS8_POPAL</name>
<reference evidence="1 2" key="1">
    <citation type="journal article" date="2024" name="Plant Biotechnol. J.">
        <title>Genome and CRISPR/Cas9 system of a widespread forest tree (Populus alba) in the world.</title>
        <authorList>
            <person name="Liu Y.J."/>
            <person name="Jiang P.F."/>
            <person name="Han X.M."/>
            <person name="Li X.Y."/>
            <person name="Wang H.M."/>
            <person name="Wang Y.J."/>
            <person name="Wang X.X."/>
            <person name="Zeng Q.Y."/>
        </authorList>
    </citation>
    <scope>NUCLEOTIDE SEQUENCE [LARGE SCALE GENOMIC DNA]</scope>
    <source>
        <strain evidence="2">cv. PAL-ZL1</strain>
    </source>
</reference>
<comment type="caution">
    <text evidence="1">The sequence shown here is derived from an EMBL/GenBank/DDBJ whole genome shotgun (WGS) entry which is preliminary data.</text>
</comment>
<dbReference type="EMBL" id="RCHU02000002">
    <property type="protein sequence ID" value="KAL3603232.1"/>
    <property type="molecule type" value="Genomic_DNA"/>
</dbReference>
<evidence type="ECO:0000313" key="2">
    <source>
        <dbReference type="Proteomes" id="UP000309997"/>
    </source>
</evidence>
<sequence>MLDCDASKCFNKFWTCTRLMSLLDRSPGKNLGIYQSNFFGINFQTSKLFKPTPRASISYRARISQSNSLPALHLLPCVAFSDSDQLSVTIATVQHDYRQ</sequence>
<protein>
    <submittedName>
        <fullName evidence="1">Uncharacterized protein</fullName>
    </submittedName>
</protein>
<keyword evidence="2" id="KW-1185">Reference proteome</keyword>
<gene>
    <name evidence="1" type="ORF">D5086_004091</name>
</gene>
<organism evidence="1 2">
    <name type="scientific">Populus alba</name>
    <name type="common">White poplar</name>
    <dbReference type="NCBI Taxonomy" id="43335"/>
    <lineage>
        <taxon>Eukaryota</taxon>
        <taxon>Viridiplantae</taxon>
        <taxon>Streptophyta</taxon>
        <taxon>Embryophyta</taxon>
        <taxon>Tracheophyta</taxon>
        <taxon>Spermatophyta</taxon>
        <taxon>Magnoliopsida</taxon>
        <taxon>eudicotyledons</taxon>
        <taxon>Gunneridae</taxon>
        <taxon>Pentapetalae</taxon>
        <taxon>rosids</taxon>
        <taxon>fabids</taxon>
        <taxon>Malpighiales</taxon>
        <taxon>Salicaceae</taxon>
        <taxon>Saliceae</taxon>
        <taxon>Populus</taxon>
    </lineage>
</organism>
<accession>A0ACC4CPS8</accession>